<dbReference type="RefSeq" id="YP_009297404.1">
    <property type="nucleotide sequence ID" value="NC_031176.2"/>
</dbReference>
<dbReference type="EMBL" id="KX284721">
    <property type="protein sequence ID" value="AOM66747.1"/>
    <property type="molecule type" value="Genomic_DNA"/>
</dbReference>
<dbReference type="PANTHER" id="PTHR21011:SF1">
    <property type="entry name" value="SMALL RIBOSOMAL SUBUNIT PROTEIN BS6M"/>
    <property type="match status" value="1"/>
</dbReference>
<dbReference type="GeneID" id="29073921"/>
<dbReference type="Pfam" id="PF01250">
    <property type="entry name" value="Ribosomal_S6"/>
    <property type="match status" value="1"/>
</dbReference>
<reference evidence="3" key="1">
    <citation type="journal article" date="2016" name="BMC Biol.">
        <title>Parallel evolution of highly conserved plastid genome architecture in red seaweeds and seed plants.</title>
        <authorList>
            <person name="Lee J."/>
            <person name="Cho C.H."/>
            <person name="Park S.I."/>
            <person name="Choi J.W."/>
            <person name="Song H.S."/>
            <person name="West J.A."/>
            <person name="Bhattacharya D."/>
            <person name="Yoon H.S."/>
        </authorList>
    </citation>
    <scope>NUCLEOTIDE SEQUENCE</scope>
</reference>
<keyword evidence="3" id="KW-0687">Ribonucleoprotein</keyword>
<name>A0A1C9CEF8_9RHOD</name>
<gene>
    <name evidence="3" type="primary">rps6</name>
    <name evidence="3" type="ORF">Eryt_081</name>
</gene>
<geneLocation type="plastid" evidence="3"/>
<dbReference type="PANTHER" id="PTHR21011">
    <property type="entry name" value="MITOCHONDRIAL 28S RIBOSOMAL PROTEIN S6"/>
    <property type="match status" value="1"/>
</dbReference>
<keyword evidence="3" id="KW-0934">Plastid</keyword>
<dbReference type="HAMAP" id="MF_00360">
    <property type="entry name" value="Ribosomal_bS6"/>
    <property type="match status" value="1"/>
</dbReference>
<proteinExistence type="inferred from homology"/>
<dbReference type="GO" id="GO:0005737">
    <property type="term" value="C:cytoplasm"/>
    <property type="evidence" value="ECO:0007669"/>
    <property type="project" value="UniProtKB-ARBA"/>
</dbReference>
<accession>A0A1C9CEF8</accession>
<keyword evidence="3" id="KW-0689">Ribosomal protein</keyword>
<evidence type="ECO:0000256" key="2">
    <source>
        <dbReference type="ARBA" id="ARBA00035537"/>
    </source>
</evidence>
<dbReference type="InterPro" id="IPR014717">
    <property type="entry name" value="Transl_elong_EF1B/ribsomal_bS6"/>
</dbReference>
<dbReference type="GO" id="GO:0006412">
    <property type="term" value="P:translation"/>
    <property type="evidence" value="ECO:0007669"/>
    <property type="project" value="InterPro"/>
</dbReference>
<dbReference type="GO" id="GO:0070181">
    <property type="term" value="F:small ribosomal subunit rRNA binding"/>
    <property type="evidence" value="ECO:0007669"/>
    <property type="project" value="TreeGrafter"/>
</dbReference>
<dbReference type="Gene3D" id="3.30.70.60">
    <property type="match status" value="1"/>
</dbReference>
<dbReference type="AlphaFoldDB" id="A0A1C9CEF8"/>
<protein>
    <recommendedName>
        <fullName evidence="2">30S ribosomal protein S6, chloroplastic</fullName>
    </recommendedName>
</protein>
<organism evidence="3">
    <name type="scientific">Erythrotrichia carnea</name>
    <dbReference type="NCBI Taxonomy" id="35151"/>
    <lineage>
        <taxon>Eukaryota</taxon>
        <taxon>Rhodophyta</taxon>
        <taxon>Compsopogonophyceae</taxon>
        <taxon>Erythropeltidales</taxon>
        <taxon>Erythrotrichiaceae</taxon>
        <taxon>Erythrotrichia</taxon>
    </lineage>
</organism>
<reference evidence="3" key="2">
    <citation type="submission" date="2017-07" db="EMBL/GenBank/DDBJ databases">
        <authorList>
            <person name="Sun Z.S."/>
            <person name="Albrecht U."/>
            <person name="Echele G."/>
            <person name="Lee C.C."/>
        </authorList>
    </citation>
    <scope>NUCLEOTIDE SEQUENCE</scope>
</reference>
<dbReference type="NCBIfam" id="TIGR00166">
    <property type="entry name" value="S6"/>
    <property type="match status" value="1"/>
</dbReference>
<dbReference type="SUPFAM" id="SSF54995">
    <property type="entry name" value="Ribosomal protein S6"/>
    <property type="match status" value="1"/>
</dbReference>
<comment type="similarity">
    <text evidence="1">Belongs to the bacterial ribosomal protein bS6 family.</text>
</comment>
<dbReference type="InterPro" id="IPR035980">
    <property type="entry name" value="Ribosomal_bS6_sf"/>
</dbReference>
<evidence type="ECO:0000256" key="1">
    <source>
        <dbReference type="ARBA" id="ARBA00009512"/>
    </source>
</evidence>
<evidence type="ECO:0000313" key="3">
    <source>
        <dbReference type="EMBL" id="AOM66747.1"/>
    </source>
</evidence>
<dbReference type="GO" id="GO:0003735">
    <property type="term" value="F:structural constituent of ribosome"/>
    <property type="evidence" value="ECO:0007669"/>
    <property type="project" value="InterPro"/>
</dbReference>
<dbReference type="InterPro" id="IPR000529">
    <property type="entry name" value="Ribosomal_bS6"/>
</dbReference>
<dbReference type="InterPro" id="IPR020814">
    <property type="entry name" value="Ribosomal_S6_plastid/chlpt"/>
</dbReference>
<dbReference type="GO" id="GO:0005840">
    <property type="term" value="C:ribosome"/>
    <property type="evidence" value="ECO:0007669"/>
    <property type="project" value="UniProtKB-KW"/>
</dbReference>
<sequence>MITLKHKKAINTYETILIAKPENTEDDIVQNLIVIYSNFLKENGAIQIYFQNKGRHHLAYLVQKNSDGIYIHSNYKGSGKIVKQLEKYIRFDEKIIRHMTINKNNMATA</sequence>